<dbReference type="Proteomes" id="UP001055712">
    <property type="component" value="Unassembled WGS sequence"/>
</dbReference>
<evidence type="ECO:0000256" key="3">
    <source>
        <dbReference type="ARBA" id="ARBA00023055"/>
    </source>
</evidence>
<dbReference type="GO" id="GO:0005783">
    <property type="term" value="C:endoplasmic reticulum"/>
    <property type="evidence" value="ECO:0007669"/>
    <property type="project" value="TreeGrafter"/>
</dbReference>
<feature type="domain" description="SMP-LTD" evidence="8">
    <location>
        <begin position="225"/>
        <end position="429"/>
    </location>
</feature>
<dbReference type="OrthoDB" id="67700at2759"/>
<dbReference type="InterPro" id="IPR031468">
    <property type="entry name" value="SMP_LBD"/>
</dbReference>
<dbReference type="SUPFAM" id="SSF49562">
    <property type="entry name" value="C2 domain (Calcium/lipid-binding domain, CaLB)"/>
    <property type="match status" value="2"/>
</dbReference>
<evidence type="ECO:0000259" key="8">
    <source>
        <dbReference type="PROSITE" id="PS51847"/>
    </source>
</evidence>
<feature type="domain" description="C2" evidence="7">
    <location>
        <begin position="420"/>
        <end position="540"/>
    </location>
</feature>
<dbReference type="AlphaFoldDB" id="A0A9D4U0R5"/>
<dbReference type="EMBL" id="SIDB01000001">
    <property type="protein sequence ID" value="KAI3438809.1"/>
    <property type="molecule type" value="Genomic_DNA"/>
</dbReference>
<dbReference type="Gene3D" id="2.60.40.150">
    <property type="entry name" value="C2 domain"/>
    <property type="match status" value="2"/>
</dbReference>
<dbReference type="CDD" id="cd21677">
    <property type="entry name" value="SMP_SYT"/>
    <property type="match status" value="1"/>
</dbReference>
<comment type="caution">
    <text evidence="9">The sequence shown here is derived from an EMBL/GenBank/DDBJ whole genome shotgun (WGS) entry which is preliminary data.</text>
</comment>
<dbReference type="GO" id="GO:0008289">
    <property type="term" value="F:lipid binding"/>
    <property type="evidence" value="ECO:0007669"/>
    <property type="project" value="UniProtKB-KW"/>
</dbReference>
<gene>
    <name evidence="9" type="ORF">D9Q98_001226</name>
</gene>
<organism evidence="9 10">
    <name type="scientific">Chlorella vulgaris</name>
    <name type="common">Green alga</name>
    <dbReference type="NCBI Taxonomy" id="3077"/>
    <lineage>
        <taxon>Eukaryota</taxon>
        <taxon>Viridiplantae</taxon>
        <taxon>Chlorophyta</taxon>
        <taxon>core chlorophytes</taxon>
        <taxon>Trebouxiophyceae</taxon>
        <taxon>Chlorellales</taxon>
        <taxon>Chlorellaceae</taxon>
        <taxon>Chlorella clade</taxon>
        <taxon>Chlorella</taxon>
    </lineage>
</organism>
<keyword evidence="3" id="KW-0445">Lipid transport</keyword>
<proteinExistence type="predicted"/>
<dbReference type="SMART" id="SM00239">
    <property type="entry name" value="C2"/>
    <property type="match status" value="2"/>
</dbReference>
<reference evidence="9" key="2">
    <citation type="submission" date="2020-11" db="EMBL/GenBank/DDBJ databases">
        <authorList>
            <person name="Cecchin M."/>
            <person name="Marcolungo L."/>
            <person name="Rossato M."/>
            <person name="Girolomoni L."/>
            <person name="Cosentino E."/>
            <person name="Cuine S."/>
            <person name="Li-Beisson Y."/>
            <person name="Delledonne M."/>
            <person name="Ballottari M."/>
        </authorList>
    </citation>
    <scope>NUCLEOTIDE SEQUENCE</scope>
    <source>
        <strain evidence="9">211/11P</strain>
        <tissue evidence="9">Whole cell</tissue>
    </source>
</reference>
<dbReference type="Pfam" id="PF00168">
    <property type="entry name" value="C2"/>
    <property type="match status" value="2"/>
</dbReference>
<feature type="domain" description="C2" evidence="7">
    <location>
        <begin position="612"/>
        <end position="733"/>
    </location>
</feature>
<keyword evidence="2" id="KW-0813">Transport</keyword>
<evidence type="ECO:0000313" key="10">
    <source>
        <dbReference type="Proteomes" id="UP001055712"/>
    </source>
</evidence>
<evidence type="ECO:0000256" key="4">
    <source>
        <dbReference type="ARBA" id="ARBA00023121"/>
    </source>
</evidence>
<dbReference type="GO" id="GO:0006869">
    <property type="term" value="P:lipid transport"/>
    <property type="evidence" value="ECO:0007669"/>
    <property type="project" value="UniProtKB-KW"/>
</dbReference>
<feature type="region of interest" description="Disordered" evidence="6">
    <location>
        <begin position="1"/>
        <end position="46"/>
    </location>
</feature>
<evidence type="ECO:0000256" key="6">
    <source>
        <dbReference type="SAM" id="MobiDB-lite"/>
    </source>
</evidence>
<protein>
    <submittedName>
        <fullName evidence="9">Uncharacterized protein</fullName>
    </submittedName>
</protein>
<comment type="subcellular location">
    <subcellularLocation>
        <location evidence="1">Membrane</location>
    </subcellularLocation>
</comment>
<dbReference type="PROSITE" id="PS50004">
    <property type="entry name" value="C2"/>
    <property type="match status" value="2"/>
</dbReference>
<accession>A0A9D4U0R5</accession>
<dbReference type="PANTHER" id="PTHR10774">
    <property type="entry name" value="EXTENDED SYNAPTOTAGMIN-RELATED"/>
    <property type="match status" value="1"/>
</dbReference>
<feature type="region of interest" description="Disordered" evidence="6">
    <location>
        <begin position="71"/>
        <end position="155"/>
    </location>
</feature>
<dbReference type="PROSITE" id="PS51847">
    <property type="entry name" value="SMP"/>
    <property type="match status" value="1"/>
</dbReference>
<dbReference type="InterPro" id="IPR045050">
    <property type="entry name" value="Synaptotagmin_plant"/>
</dbReference>
<sequence length="757" mass="82138">MSYATARGSRHSMEATPGPFVADQHMQTDAGVAAGTSDEPQEPTLLQKAAGAASAVAQGAADLAAGAYAAAVGTSATTSTPEGEEEGQAAAADRSSIGTTAIPDLKGGNAAGPLDAAGLQRRTATGDRTGAETTTNPTTAPAAVPPALAGTPAPTGQGYVPVAGAVAPTATPAPRPSGDLEARHVVAERLKGLEAGAGVTAAEAVRHAPATPEREQRGSTGRRQGGTEEDWLSQMVERLWPYLRQAIEKLAWEMLPDILEASEPTWIHDINLKKFHLGEKEPDIFDIRVWMDDNDVMDDCFLEFGFEWHSKQDVELEIQVLPGSMDKAWIPNFLEDKLKGALTFSVGVEDAMLKGRVRLTLRPLLTRVPVIGAVQVALTEQPEFDFDITLGNNSSVPLEPALKNFIKQTLQDTVFQSYVSPEHYFLQIDPEAADIECPTGVLLLKVIEATKVPKMDLFSRSSPFVEFFVRNSKRMVTTTKSPTKHPRWNESFELPVHVPEHQELRMVLYDYDWASANDEIGRAVLKLSDLQPGQPSDLWLDIVSEGDKDMAEQKGELGKRDRAKIAAARPFLKGSTKNCQLHIEATYQPFTDAEEQLIKRGQRDGLQKLFDSPEGREISSHLRNLLMSGTLQVKVPRADDLPVSSFIGRPSVKAVVRCGGEEKELPAVKASKHRSVQFDQPVQLDLGPKQTQDSKTTVTIELQGTGLLGGSSVGTVSVPLQDVIKHRTLEKGYRLEGSSKGHVQLELVWQPVFGNMK</sequence>
<evidence type="ECO:0000313" key="9">
    <source>
        <dbReference type="EMBL" id="KAI3438809.1"/>
    </source>
</evidence>
<reference evidence="9" key="1">
    <citation type="journal article" date="2019" name="Plant J.">
        <title>Chlorella vulgaris genome assembly and annotation reveals the molecular basis for metabolic acclimation to high light conditions.</title>
        <authorList>
            <person name="Cecchin M."/>
            <person name="Marcolungo L."/>
            <person name="Rossato M."/>
            <person name="Girolomoni L."/>
            <person name="Cosentino E."/>
            <person name="Cuine S."/>
            <person name="Li-Beisson Y."/>
            <person name="Delledonne M."/>
            <person name="Ballottari M."/>
        </authorList>
    </citation>
    <scope>NUCLEOTIDE SEQUENCE</scope>
    <source>
        <strain evidence="9">211/11P</strain>
    </source>
</reference>
<keyword evidence="4" id="KW-0446">Lipid-binding</keyword>
<keyword evidence="10" id="KW-1185">Reference proteome</keyword>
<evidence type="ECO:0000256" key="2">
    <source>
        <dbReference type="ARBA" id="ARBA00022448"/>
    </source>
</evidence>
<evidence type="ECO:0000256" key="5">
    <source>
        <dbReference type="ARBA" id="ARBA00023136"/>
    </source>
</evidence>
<evidence type="ECO:0000256" key="1">
    <source>
        <dbReference type="ARBA" id="ARBA00004370"/>
    </source>
</evidence>
<feature type="region of interest" description="Disordered" evidence="6">
    <location>
        <begin position="200"/>
        <end position="229"/>
    </location>
</feature>
<name>A0A9D4U0R5_CHLVU</name>
<dbReference type="InterPro" id="IPR000008">
    <property type="entry name" value="C2_dom"/>
</dbReference>
<keyword evidence="5" id="KW-0472">Membrane</keyword>
<dbReference type="GO" id="GO:0016020">
    <property type="term" value="C:membrane"/>
    <property type="evidence" value="ECO:0007669"/>
    <property type="project" value="UniProtKB-SubCell"/>
</dbReference>
<feature type="compositionally biased region" description="Low complexity" evidence="6">
    <location>
        <begin position="71"/>
        <end position="80"/>
    </location>
</feature>
<dbReference type="CDD" id="cd00030">
    <property type="entry name" value="C2"/>
    <property type="match status" value="1"/>
</dbReference>
<dbReference type="PANTHER" id="PTHR10774:SF190">
    <property type="entry name" value="C2 CALCIUM_LIPID-BINDING ENDONUCLEASE_EXONUCLEASE_PHOSPHATASE-RELATED"/>
    <property type="match status" value="1"/>
</dbReference>
<feature type="compositionally biased region" description="Low complexity" evidence="6">
    <location>
        <begin position="131"/>
        <end position="155"/>
    </location>
</feature>
<dbReference type="InterPro" id="IPR035892">
    <property type="entry name" value="C2_domain_sf"/>
</dbReference>
<evidence type="ECO:0000259" key="7">
    <source>
        <dbReference type="PROSITE" id="PS50004"/>
    </source>
</evidence>